<sequence length="210" mass="22922">MSSEHILNAARLMAAFPDMDCKRLLAQVLQKKELEMTLLKTECEAREFKIKYRMQKEHTNDLKNLFNALQSRDIKISVEGGKAVTNDRTQTITNSTIIGSTVNQGEIRERINNIVQNIGALPAVDADTEKQLKGLLAQLTEALKDVPEKDANAMLTATERAVEDAGKNPSLLGGTLESLKQATLALKSHPMVAKIVSEIVKILGSDAVGG</sequence>
<protein>
    <submittedName>
        <fullName evidence="1">Uncharacterized protein</fullName>
    </submittedName>
</protein>
<accession>A0A450XBM0</accession>
<dbReference type="EMBL" id="CAADFO010000022">
    <property type="protein sequence ID" value="VFK26675.1"/>
    <property type="molecule type" value="Genomic_DNA"/>
</dbReference>
<evidence type="ECO:0000313" key="1">
    <source>
        <dbReference type="EMBL" id="VFK26675.1"/>
    </source>
</evidence>
<dbReference type="AlphaFoldDB" id="A0A450XBM0"/>
<proteinExistence type="predicted"/>
<organism evidence="1">
    <name type="scientific">Candidatus Kentrum sp. MB</name>
    <dbReference type="NCBI Taxonomy" id="2138164"/>
    <lineage>
        <taxon>Bacteria</taxon>
        <taxon>Pseudomonadati</taxon>
        <taxon>Pseudomonadota</taxon>
        <taxon>Gammaproteobacteria</taxon>
        <taxon>Candidatus Kentrum</taxon>
    </lineage>
</organism>
<name>A0A450XBM0_9GAMM</name>
<gene>
    <name evidence="1" type="ORF">BECKMB1821G_GA0114241_102223</name>
</gene>
<reference evidence="1" key="1">
    <citation type="submission" date="2019-02" db="EMBL/GenBank/DDBJ databases">
        <authorList>
            <person name="Gruber-Vodicka R. H."/>
            <person name="Seah K. B. B."/>
        </authorList>
    </citation>
    <scope>NUCLEOTIDE SEQUENCE</scope>
    <source>
        <strain evidence="1">BECK_BZ197</strain>
    </source>
</reference>